<feature type="binding site" evidence="4">
    <location>
        <position position="117"/>
    </location>
    <ligand>
        <name>substrate</name>
    </ligand>
</feature>
<keyword evidence="1 5" id="KW-0378">Hydrolase</keyword>
<dbReference type="KEGG" id="prn:BW723_05880"/>
<dbReference type="PANTHER" id="PTHR36845">
    <property type="entry name" value="HYDROLASE, PUTATIVE (AFU_ORTHOLOGUE AFUA_7G05090)-RELATED"/>
    <property type="match status" value="1"/>
</dbReference>
<keyword evidence="6" id="KW-1185">Reference proteome</keyword>
<feature type="active site" description="Nucleophile" evidence="3">
    <location>
        <position position="117"/>
    </location>
</feature>
<feature type="binding site" evidence="4">
    <location>
        <position position="256"/>
    </location>
    <ligand>
        <name>substrate</name>
    </ligand>
</feature>
<feature type="binding site" evidence="4">
    <location>
        <position position="180"/>
    </location>
    <ligand>
        <name>substrate</name>
    </ligand>
</feature>
<reference evidence="6" key="1">
    <citation type="submission" date="2016-02" db="EMBL/GenBank/DDBJ databases">
        <title>Paenibacillus sp. LPB0068, isolated from Crassostrea gigas.</title>
        <authorList>
            <person name="Shin S.-K."/>
            <person name="Yi H."/>
        </authorList>
    </citation>
    <scope>NUCLEOTIDE SEQUENCE [LARGE SCALE GENOMIC DNA]</scope>
    <source>
        <strain evidence="6">KCTC 23969</strain>
    </source>
</reference>
<dbReference type="InterPro" id="IPR008928">
    <property type="entry name" value="6-hairpin_glycosidase_sf"/>
</dbReference>
<dbReference type="Pfam" id="PF07470">
    <property type="entry name" value="Glyco_hydro_88"/>
    <property type="match status" value="1"/>
</dbReference>
<dbReference type="InterPro" id="IPR012341">
    <property type="entry name" value="6hp_glycosidase-like_sf"/>
</dbReference>
<evidence type="ECO:0000313" key="6">
    <source>
        <dbReference type="Proteomes" id="UP000092612"/>
    </source>
</evidence>
<dbReference type="OrthoDB" id="428577at2"/>
<evidence type="ECO:0000256" key="1">
    <source>
        <dbReference type="ARBA" id="ARBA00022801"/>
    </source>
</evidence>
<dbReference type="GO" id="GO:0000272">
    <property type="term" value="P:polysaccharide catabolic process"/>
    <property type="evidence" value="ECO:0007669"/>
    <property type="project" value="TreeGrafter"/>
</dbReference>
<feature type="binding site" evidence="4">
    <location>
        <position position="238"/>
    </location>
    <ligand>
        <name>substrate</name>
    </ligand>
</feature>
<protein>
    <submittedName>
        <fullName evidence="5">Glucuronyl hydrolase</fullName>
    </submittedName>
</protein>
<dbReference type="Proteomes" id="UP000092612">
    <property type="component" value="Unassembled WGS sequence"/>
</dbReference>
<dbReference type="Gene3D" id="1.50.10.10">
    <property type="match status" value="1"/>
</dbReference>
<dbReference type="EMBL" id="LSFL01000034">
    <property type="protein sequence ID" value="OBY64716.1"/>
    <property type="molecule type" value="Genomic_DNA"/>
</dbReference>
<evidence type="ECO:0000256" key="3">
    <source>
        <dbReference type="PIRSR" id="PIRSR610905-1"/>
    </source>
</evidence>
<dbReference type="AlphaFoldDB" id="A0A1B8TYF2"/>
<comment type="similarity">
    <text evidence="2">Belongs to the glycosyl hydrolase 88 family.</text>
</comment>
<feature type="binding site" evidence="4">
    <location>
        <position position="240"/>
    </location>
    <ligand>
        <name>substrate</name>
    </ligand>
</feature>
<dbReference type="PANTHER" id="PTHR36845:SF1">
    <property type="entry name" value="HYDROLASE, PUTATIVE (AFU_ORTHOLOGUE AFUA_7G05090)-RELATED"/>
    <property type="match status" value="1"/>
</dbReference>
<dbReference type="RefSeq" id="WP_068360904.1">
    <property type="nucleotide sequence ID" value="NZ_CP019337.1"/>
</dbReference>
<name>A0A1B8TYF2_9FLAO</name>
<dbReference type="PROSITE" id="PS51257">
    <property type="entry name" value="PROKAR_LIPOPROTEIN"/>
    <property type="match status" value="1"/>
</dbReference>
<evidence type="ECO:0000256" key="2">
    <source>
        <dbReference type="ARBA" id="ARBA00038358"/>
    </source>
</evidence>
<proteinExistence type="inferred from homology"/>
<feature type="binding site" evidence="4">
    <location>
        <position position="252"/>
    </location>
    <ligand>
        <name>substrate</name>
    </ligand>
</feature>
<dbReference type="SUPFAM" id="SSF48208">
    <property type="entry name" value="Six-hairpin glycosidases"/>
    <property type="match status" value="1"/>
</dbReference>
<comment type="caution">
    <text evidence="5">The sequence shown here is derived from an EMBL/GenBank/DDBJ whole genome shotgun (WGS) entry which is preliminary data.</text>
</comment>
<feature type="active site" description="Proton donor" evidence="3">
    <location>
        <position position="180"/>
    </location>
</feature>
<dbReference type="InterPro" id="IPR010905">
    <property type="entry name" value="Glyco_hydro_88"/>
</dbReference>
<dbReference type="InterPro" id="IPR052369">
    <property type="entry name" value="UG_Glycosaminoglycan_Hydrolase"/>
</dbReference>
<organism evidence="5 6">
    <name type="scientific">Polaribacter reichenbachii</name>
    <dbReference type="NCBI Taxonomy" id="996801"/>
    <lineage>
        <taxon>Bacteria</taxon>
        <taxon>Pseudomonadati</taxon>
        <taxon>Bacteroidota</taxon>
        <taxon>Flavobacteriia</taxon>
        <taxon>Flavobacteriales</taxon>
        <taxon>Flavobacteriaceae</taxon>
    </lineage>
</organism>
<dbReference type="STRING" id="996801.BW723_05880"/>
<gene>
    <name evidence="5" type="ORF">LPB301_09840</name>
</gene>
<evidence type="ECO:0000313" key="5">
    <source>
        <dbReference type="EMBL" id="OBY64716.1"/>
    </source>
</evidence>
<accession>A0A1B8TYF2</accession>
<dbReference type="GO" id="GO:0052757">
    <property type="term" value="F:chondroitin hydrolase activity"/>
    <property type="evidence" value="ECO:0007669"/>
    <property type="project" value="TreeGrafter"/>
</dbReference>
<sequence>MNIKLQILGLFFGAFLMVGCANTSNKIFNVDKQLEYCVAQSSKALKLIPAVGDIPRNIAPNSKEWRYVNYKDWTSGFWPGELWYLYDFTGDKKIEKEAEKFTSYLKPLSVTPALDHDLGFQVFNSYGNGYKLTKKEIYKEVILKAADTLATLFNPKVGTILSWPREVPNMEWPQHNTIMDNMINLELLFWASKNGGDKSLYDMAVSHADVTMKNHFRPDYTSYHVVVYDKETGEKIKGVTHQGYSDDSMWARGQSWAIYGYTMVYRETKDPKYLDFAQNVTQVYLDRLPKDLIPYWDFDDPLIPNTSRDASAAAVVASALLELSTFTKDAKLSKEYLQKAEKMLIELSSSYQSHDVNSACLLYSTGHKPAKSEIDYSIIYADYYYVEALLKYKKLKEGKPLLSPLE</sequence>
<evidence type="ECO:0000256" key="4">
    <source>
        <dbReference type="PIRSR" id="PIRSR610905-2"/>
    </source>
</evidence>